<protein>
    <submittedName>
        <fullName evidence="3">Uncharacterized protein</fullName>
    </submittedName>
</protein>
<organism evidence="3 4">
    <name type="scientific">Hamiltosporidium magnivora</name>
    <dbReference type="NCBI Taxonomy" id="148818"/>
    <lineage>
        <taxon>Eukaryota</taxon>
        <taxon>Fungi</taxon>
        <taxon>Fungi incertae sedis</taxon>
        <taxon>Microsporidia</taxon>
        <taxon>Dubosqiidae</taxon>
        <taxon>Hamiltosporidium</taxon>
    </lineage>
</organism>
<evidence type="ECO:0000256" key="1">
    <source>
        <dbReference type="SAM" id="MobiDB-lite"/>
    </source>
</evidence>
<dbReference type="VEuPathDB" id="MicrosporidiaDB:CWI36_0154p0020"/>
<comment type="caution">
    <text evidence="3">The sequence shown here is derived from an EMBL/GenBank/DDBJ whole genome shotgun (WGS) entry which is preliminary data.</text>
</comment>
<keyword evidence="2" id="KW-0732">Signal</keyword>
<dbReference type="EMBL" id="PITI01000154">
    <property type="protein sequence ID" value="TBU08319.1"/>
    <property type="molecule type" value="Genomic_DNA"/>
</dbReference>
<evidence type="ECO:0000313" key="4">
    <source>
        <dbReference type="Proteomes" id="UP000291404"/>
    </source>
</evidence>
<dbReference type="Proteomes" id="UP000291404">
    <property type="component" value="Unassembled WGS sequence"/>
</dbReference>
<dbReference type="AlphaFoldDB" id="A0A4Q9LJD6"/>
<evidence type="ECO:0000313" key="3">
    <source>
        <dbReference type="EMBL" id="TBU08319.1"/>
    </source>
</evidence>
<feature type="signal peptide" evidence="2">
    <location>
        <begin position="1"/>
        <end position="28"/>
    </location>
</feature>
<keyword evidence="4" id="KW-1185">Reference proteome</keyword>
<evidence type="ECO:0000256" key="2">
    <source>
        <dbReference type="SAM" id="SignalP"/>
    </source>
</evidence>
<reference evidence="3 4" key="1">
    <citation type="submission" date="2017-12" db="EMBL/GenBank/DDBJ databases">
        <authorList>
            <person name="Pombert J.-F."/>
            <person name="Haag K.L."/>
            <person name="Ebert D."/>
        </authorList>
    </citation>
    <scope>NUCLEOTIDE SEQUENCE [LARGE SCALE GENOMIC DNA]</scope>
    <source>
        <strain evidence="3">BE-OM-2</strain>
    </source>
</reference>
<gene>
    <name evidence="3" type="ORF">CWI36_0154p0020</name>
</gene>
<feature type="region of interest" description="Disordered" evidence="1">
    <location>
        <begin position="40"/>
        <end position="104"/>
    </location>
</feature>
<feature type="compositionally biased region" description="Gly residues" evidence="1">
    <location>
        <begin position="56"/>
        <end position="97"/>
    </location>
</feature>
<name>A0A4Q9LJD6_9MICR</name>
<feature type="chain" id="PRO_5020598310" evidence="2">
    <location>
        <begin position="29"/>
        <end position="104"/>
    </location>
</feature>
<feature type="compositionally biased region" description="Low complexity" evidence="1">
    <location>
        <begin position="40"/>
        <end position="55"/>
    </location>
</feature>
<accession>A0A4Q9LJD6</accession>
<proteinExistence type="predicted"/>
<sequence>MNRKQLFLWIIQLTIILNFIKRVSKVNAGYSRRSYSSRNIRRSSGFRGGSVSRSGCQGGSCSGGRQGGGSCKGGSCSGGRQGGGGGCSSCGGGGCSSCGGRNPR</sequence>